<feature type="region of interest" description="Disordered" evidence="1">
    <location>
        <begin position="631"/>
        <end position="658"/>
    </location>
</feature>
<dbReference type="Proteomes" id="UP000265618">
    <property type="component" value="Unassembled WGS sequence"/>
</dbReference>
<feature type="compositionally biased region" description="Basic and acidic residues" evidence="1">
    <location>
        <begin position="182"/>
        <end position="202"/>
    </location>
</feature>
<dbReference type="InterPro" id="IPR004919">
    <property type="entry name" value="GmrSD_N"/>
</dbReference>
<feature type="domain" description="GmrSD restriction endonucleases N-terminal" evidence="3">
    <location>
        <begin position="54"/>
        <end position="175"/>
    </location>
</feature>
<comment type="caution">
    <text evidence="4">The sequence shown here is derived from an EMBL/GenBank/DDBJ whole genome shotgun (WGS) entry which is preliminary data.</text>
</comment>
<gene>
    <name evidence="4" type="ORF">KIPB_002770</name>
</gene>
<dbReference type="AlphaFoldDB" id="A0A9K3CR60"/>
<keyword evidence="5" id="KW-1185">Reference proteome</keyword>
<accession>A0A9K3CR60</accession>
<evidence type="ECO:0000256" key="2">
    <source>
        <dbReference type="SAM" id="SignalP"/>
    </source>
</evidence>
<feature type="region of interest" description="Disordered" evidence="1">
    <location>
        <begin position="182"/>
        <end position="211"/>
    </location>
</feature>
<name>A0A9K3CR60_9EUKA</name>
<feature type="chain" id="PRO_5039954660" description="GmrSD restriction endonucleases N-terminal domain-containing protein" evidence="2">
    <location>
        <begin position="24"/>
        <end position="658"/>
    </location>
</feature>
<evidence type="ECO:0000259" key="3">
    <source>
        <dbReference type="Pfam" id="PF03235"/>
    </source>
</evidence>
<dbReference type="PANTHER" id="PTHR35149">
    <property type="entry name" value="SLL5132 PROTEIN"/>
    <property type="match status" value="1"/>
</dbReference>
<protein>
    <recommendedName>
        <fullName evidence="3">GmrSD restriction endonucleases N-terminal domain-containing protein</fullName>
    </recommendedName>
</protein>
<feature type="region of interest" description="Disordered" evidence="1">
    <location>
        <begin position="576"/>
        <end position="596"/>
    </location>
</feature>
<evidence type="ECO:0000313" key="4">
    <source>
        <dbReference type="EMBL" id="GIQ81759.1"/>
    </source>
</evidence>
<feature type="compositionally biased region" description="Basic and acidic residues" evidence="1">
    <location>
        <begin position="456"/>
        <end position="484"/>
    </location>
</feature>
<dbReference type="EMBL" id="BDIP01000487">
    <property type="protein sequence ID" value="GIQ81759.1"/>
    <property type="molecule type" value="Genomic_DNA"/>
</dbReference>
<evidence type="ECO:0000313" key="5">
    <source>
        <dbReference type="Proteomes" id="UP000265618"/>
    </source>
</evidence>
<reference evidence="4 5" key="1">
    <citation type="journal article" date="2018" name="PLoS ONE">
        <title>The draft genome of Kipferlia bialata reveals reductive genome evolution in fornicate parasites.</title>
        <authorList>
            <person name="Tanifuji G."/>
            <person name="Takabayashi S."/>
            <person name="Kume K."/>
            <person name="Takagi M."/>
            <person name="Nakayama T."/>
            <person name="Kamikawa R."/>
            <person name="Inagaki Y."/>
            <person name="Hashimoto T."/>
        </authorList>
    </citation>
    <scope>NUCLEOTIDE SEQUENCE [LARGE SCALE GENOMIC DNA]</scope>
    <source>
        <strain evidence="4">NY0173</strain>
    </source>
</reference>
<feature type="signal peptide" evidence="2">
    <location>
        <begin position="1"/>
        <end position="23"/>
    </location>
</feature>
<organism evidence="4 5">
    <name type="scientific">Kipferlia bialata</name>
    <dbReference type="NCBI Taxonomy" id="797122"/>
    <lineage>
        <taxon>Eukaryota</taxon>
        <taxon>Metamonada</taxon>
        <taxon>Carpediemonas-like organisms</taxon>
        <taxon>Kipferlia</taxon>
    </lineage>
</organism>
<proteinExistence type="predicted"/>
<dbReference type="PANTHER" id="PTHR35149:SF2">
    <property type="entry name" value="DUF262 DOMAIN-CONTAINING PROTEIN"/>
    <property type="match status" value="1"/>
</dbReference>
<keyword evidence="2" id="KW-0732">Signal</keyword>
<dbReference type="Pfam" id="PF03235">
    <property type="entry name" value="GmrSD_N"/>
    <property type="match status" value="1"/>
</dbReference>
<evidence type="ECO:0000256" key="1">
    <source>
        <dbReference type="SAM" id="MobiDB-lite"/>
    </source>
</evidence>
<feature type="region of interest" description="Disordered" evidence="1">
    <location>
        <begin position="456"/>
        <end position="512"/>
    </location>
</feature>
<sequence>MTLTAPLSLSLSLSLSVSPPAMPYDPDRITVEAGRCTFGELLPEGTCDTAPLAVTIPLFQRRFCWTEKHVETLFRDVQHLSEVAKQGTRQGTTHPCGSIHVYRGRERLTDGTSDEGINTLEVIDGQQRLTCVTTMLCAGVRVAREVQSACASECGTGCEAYTRLGGIIDSIMSRLLHSVEGGRRLHQQDMEREREKERERESGISPADLPSASLTGCPYTRHEMYSVFKIVPSLLDRAALFSLILNSCFGTAAADASYTLMREMALAHIQGEREGERETLYLNAYESLKVFNTDLLSRLFFVLCYQTTGSQGIYAMVSDHFRQASAQRHVWRDGMTMNWTDMIKNAMIGNFGEGMTIDVKAAERSYIDRFYGQSGETEGPTREAINSDAETRFYMEQWLPLERAFSVIERQGEGDNSGGVGPDSNPPSVYVPVPAVVQYRLMDEFFEWVMGGWDPEREKEEAEERERQARKERAREKQRLKELDPNYIQPTPMHRAPRPGRNPLFRLPSTMPKPRRKPRLDVLYAAWMEQIWHIEAPSGYQAGHGNTSATVHDDIAGDIDQGIEYISADGTAVHFGDKDKREREAARERERQRVREERRDANVQRLLRHVEWLREQVPLFMGCVRISYPPGSEGSDSSRFDGTIHCSGKPSLPMDLVQ</sequence>